<sequence length="148" mass="17409">MSNSKIEDNHVIDIERSLRHISSIIKQKGREILTSYSITPPQFIALQWLWEEGDMTIGELSQKMYLACSTTTDLIDRMEKNHLVIRIKNPDDRRVVQIHLLKEGERMIEEVINKRQLYLKDVLNDFSIDQKKQLDSLLAKLKTEMKTE</sequence>
<dbReference type="Gene3D" id="1.10.10.10">
    <property type="entry name" value="Winged helix-like DNA-binding domain superfamily/Winged helix DNA-binding domain"/>
    <property type="match status" value="1"/>
</dbReference>
<evidence type="ECO:0000259" key="4">
    <source>
        <dbReference type="PROSITE" id="PS50995"/>
    </source>
</evidence>
<dbReference type="PANTHER" id="PTHR42756">
    <property type="entry name" value="TRANSCRIPTIONAL REGULATOR, MARR"/>
    <property type="match status" value="1"/>
</dbReference>
<proteinExistence type="predicted"/>
<dbReference type="PRINTS" id="PR00598">
    <property type="entry name" value="HTHMARR"/>
</dbReference>
<dbReference type="SUPFAM" id="SSF46785">
    <property type="entry name" value="Winged helix' DNA-binding domain"/>
    <property type="match status" value="1"/>
</dbReference>
<organism evidence="5 6">
    <name type="scientific">Bacillus carboniphilus</name>
    <dbReference type="NCBI Taxonomy" id="86663"/>
    <lineage>
        <taxon>Bacteria</taxon>
        <taxon>Bacillati</taxon>
        <taxon>Bacillota</taxon>
        <taxon>Bacilli</taxon>
        <taxon>Bacillales</taxon>
        <taxon>Bacillaceae</taxon>
        <taxon>Bacillus</taxon>
    </lineage>
</organism>
<keyword evidence="2" id="KW-0238">DNA-binding</keyword>
<accession>A0ABY9JXK0</accession>
<evidence type="ECO:0000313" key="6">
    <source>
        <dbReference type="Proteomes" id="UP001197974"/>
    </source>
</evidence>
<dbReference type="Proteomes" id="UP001197974">
    <property type="component" value="Chromosome"/>
</dbReference>
<evidence type="ECO:0000313" key="5">
    <source>
        <dbReference type="EMBL" id="WLR44121.1"/>
    </source>
</evidence>
<dbReference type="InterPro" id="IPR000835">
    <property type="entry name" value="HTH_MarR-typ"/>
</dbReference>
<gene>
    <name evidence="5" type="ORF">LC087_08560</name>
</gene>
<dbReference type="Pfam" id="PF01047">
    <property type="entry name" value="MarR"/>
    <property type="match status" value="1"/>
</dbReference>
<dbReference type="InterPro" id="IPR036390">
    <property type="entry name" value="WH_DNA-bd_sf"/>
</dbReference>
<evidence type="ECO:0000256" key="3">
    <source>
        <dbReference type="ARBA" id="ARBA00023163"/>
    </source>
</evidence>
<evidence type="ECO:0000256" key="2">
    <source>
        <dbReference type="ARBA" id="ARBA00023125"/>
    </source>
</evidence>
<dbReference type="SMART" id="SM00347">
    <property type="entry name" value="HTH_MARR"/>
    <property type="match status" value="1"/>
</dbReference>
<keyword evidence="6" id="KW-1185">Reference proteome</keyword>
<dbReference type="EMBL" id="CP129013">
    <property type="protein sequence ID" value="WLR44121.1"/>
    <property type="molecule type" value="Genomic_DNA"/>
</dbReference>
<evidence type="ECO:0000256" key="1">
    <source>
        <dbReference type="ARBA" id="ARBA00023015"/>
    </source>
</evidence>
<name>A0ABY9JXK0_9BACI</name>
<protein>
    <submittedName>
        <fullName evidence="5">MarR family transcriptional regulator</fullName>
    </submittedName>
</protein>
<dbReference type="RefSeq" id="WP_226539247.1">
    <property type="nucleotide sequence ID" value="NZ_CP129013.1"/>
</dbReference>
<feature type="domain" description="HTH marR-type" evidence="4">
    <location>
        <begin position="11"/>
        <end position="143"/>
    </location>
</feature>
<dbReference type="PROSITE" id="PS50995">
    <property type="entry name" value="HTH_MARR_2"/>
    <property type="match status" value="1"/>
</dbReference>
<reference evidence="5 6" key="1">
    <citation type="submission" date="2023-06" db="EMBL/GenBank/DDBJ databases">
        <title>Five Gram-positive bacteria isolated from mangrove sediments in Shenzhen, Guangdong, China.</title>
        <authorList>
            <person name="Yu S."/>
            <person name="Zheng W."/>
            <person name="Huang Y."/>
        </authorList>
    </citation>
    <scope>NUCLEOTIDE SEQUENCE [LARGE SCALE GENOMIC DNA]</scope>
    <source>
        <strain evidence="5 6">SaN35-3</strain>
    </source>
</reference>
<dbReference type="InterPro" id="IPR036388">
    <property type="entry name" value="WH-like_DNA-bd_sf"/>
</dbReference>
<keyword evidence="3" id="KW-0804">Transcription</keyword>
<keyword evidence="1" id="KW-0805">Transcription regulation</keyword>
<dbReference type="PANTHER" id="PTHR42756:SF1">
    <property type="entry name" value="TRANSCRIPTIONAL REPRESSOR OF EMRAB OPERON"/>
    <property type="match status" value="1"/>
</dbReference>